<organism evidence="2 3">
    <name type="scientific">Oryza sativa subsp. japonica</name>
    <name type="common">Rice</name>
    <dbReference type="NCBI Taxonomy" id="39947"/>
    <lineage>
        <taxon>Eukaryota</taxon>
        <taxon>Viridiplantae</taxon>
        <taxon>Streptophyta</taxon>
        <taxon>Embryophyta</taxon>
        <taxon>Tracheophyta</taxon>
        <taxon>Spermatophyta</taxon>
        <taxon>Magnoliopsida</taxon>
        <taxon>Liliopsida</taxon>
        <taxon>Poales</taxon>
        <taxon>Poaceae</taxon>
        <taxon>BOP clade</taxon>
        <taxon>Oryzoideae</taxon>
        <taxon>Oryzeae</taxon>
        <taxon>Oryzinae</taxon>
        <taxon>Oryza</taxon>
        <taxon>Oryza sativa</taxon>
    </lineage>
</organism>
<dbReference type="AlphaFoldDB" id="Q7XKM0"/>
<dbReference type="OrthoDB" id="694007at2759"/>
<gene>
    <name evidence="2" type="primary">OSJNBa0054D14.6</name>
</gene>
<reference evidence="3" key="2">
    <citation type="journal article" date="2008" name="Nucleic Acids Res.">
        <title>The rice annotation project database (RAP-DB): 2008 update.</title>
        <authorList>
            <consortium name="The rice annotation project (RAP)"/>
        </authorList>
    </citation>
    <scope>GENOME REANNOTATION</scope>
    <source>
        <strain evidence="3">cv. Nipponbare</strain>
    </source>
</reference>
<evidence type="ECO:0000313" key="2">
    <source>
        <dbReference type="EMBL" id="CAE05605.2"/>
    </source>
</evidence>
<protein>
    <submittedName>
        <fullName evidence="2">OSJNBa0054D14.6 protein</fullName>
    </submittedName>
</protein>
<dbReference type="EMBL" id="AL663022">
    <property type="protein sequence ID" value="CAE05605.2"/>
    <property type="molecule type" value="Genomic_DNA"/>
</dbReference>
<proteinExistence type="predicted"/>
<dbReference type="KEGG" id="osa:107280625"/>
<dbReference type="CAZy" id="GT1">
    <property type="family name" value="Glycosyltransferase Family 1"/>
</dbReference>
<feature type="region of interest" description="Disordered" evidence="1">
    <location>
        <begin position="45"/>
        <end position="71"/>
    </location>
</feature>
<sequence length="309" mass="35730">MRLICMNERQFPANQVHEHLLTRGFMRNYACQDNHGEDENYNVHNHGDEMDGENAELPADEGGYDSEESDGLDQMLRDGETAYSDERQYEKFKSMVQDSKTPLYPGCKEEHSKLHVVLSLLQLKSTNGWSDKSFTELLQLIGDLLPAGHVLTETTYRAKKVVCPLGLEVQKIHSCRNDCVLYRGDYADLDTCPVCKTPWYKGGDNDDDADDDSGGPDLKKRKVPVKVAWYFPIIPWIERMFANKKHAKMMRWHHEERKKDGMIRHPADGSQWRKIDRKYKKHFAQEIRNIRFGLSTDGMNPFGDMSSRL</sequence>
<accession>Q7XKM0</accession>
<evidence type="ECO:0000313" key="3">
    <source>
        <dbReference type="Proteomes" id="UP000000763"/>
    </source>
</evidence>
<dbReference type="PANTHER" id="PTHR10775:SF180">
    <property type="entry name" value="TRANSPOSON, EN_SPM-LIKE, TRANSPOSASE-ASSOCIATED DOMAIN PROTEIN-RELATED"/>
    <property type="match status" value="1"/>
</dbReference>
<name>Q7XKM0_ORYSJ</name>
<evidence type="ECO:0000256" key="1">
    <source>
        <dbReference type="SAM" id="MobiDB-lite"/>
    </source>
</evidence>
<feature type="compositionally biased region" description="Acidic residues" evidence="1">
    <location>
        <begin position="50"/>
        <end position="71"/>
    </location>
</feature>
<dbReference type="InterPro" id="IPR004242">
    <property type="entry name" value="Transposase_21"/>
</dbReference>
<dbReference type="PANTHER" id="PTHR10775">
    <property type="entry name" value="OS08G0208400 PROTEIN"/>
    <property type="match status" value="1"/>
</dbReference>
<dbReference type="Proteomes" id="UP000000763">
    <property type="component" value="Chromosome 4"/>
</dbReference>
<reference evidence="3" key="1">
    <citation type="journal article" date="2005" name="Nature">
        <title>The map-based sequence of the rice genome.</title>
        <authorList>
            <consortium name="International rice genome sequencing project (IRGSP)"/>
            <person name="Matsumoto T."/>
            <person name="Wu J."/>
            <person name="Kanamori H."/>
            <person name="Katayose Y."/>
            <person name="Fujisawa M."/>
            <person name="Namiki N."/>
            <person name="Mizuno H."/>
            <person name="Yamamoto K."/>
            <person name="Antonio B.A."/>
            <person name="Baba T."/>
            <person name="Sakata K."/>
            <person name="Nagamura Y."/>
            <person name="Aoki H."/>
            <person name="Arikawa K."/>
            <person name="Arita K."/>
            <person name="Bito T."/>
            <person name="Chiden Y."/>
            <person name="Fujitsuka N."/>
            <person name="Fukunaka R."/>
            <person name="Hamada M."/>
            <person name="Harada C."/>
            <person name="Hayashi A."/>
            <person name="Hijishita S."/>
            <person name="Honda M."/>
            <person name="Hosokawa S."/>
            <person name="Ichikawa Y."/>
            <person name="Idonuma A."/>
            <person name="Iijima M."/>
            <person name="Ikeda M."/>
            <person name="Ikeno M."/>
            <person name="Ito K."/>
            <person name="Ito S."/>
            <person name="Ito T."/>
            <person name="Ito Y."/>
            <person name="Ito Y."/>
            <person name="Iwabuchi A."/>
            <person name="Kamiya K."/>
            <person name="Karasawa W."/>
            <person name="Kurita K."/>
            <person name="Katagiri S."/>
            <person name="Kikuta A."/>
            <person name="Kobayashi H."/>
            <person name="Kobayashi N."/>
            <person name="Machita K."/>
            <person name="Maehara T."/>
            <person name="Masukawa M."/>
            <person name="Mizubayashi T."/>
            <person name="Mukai Y."/>
            <person name="Nagasaki H."/>
            <person name="Nagata Y."/>
            <person name="Naito S."/>
            <person name="Nakashima M."/>
            <person name="Nakama Y."/>
            <person name="Nakamichi Y."/>
            <person name="Nakamura M."/>
            <person name="Meguro A."/>
            <person name="Negishi M."/>
            <person name="Ohta I."/>
            <person name="Ohta T."/>
            <person name="Okamoto M."/>
            <person name="Ono N."/>
            <person name="Saji S."/>
            <person name="Sakaguchi M."/>
            <person name="Sakai K."/>
            <person name="Shibata M."/>
            <person name="Shimokawa T."/>
            <person name="Song J."/>
            <person name="Takazaki Y."/>
            <person name="Terasawa K."/>
            <person name="Tsugane M."/>
            <person name="Tsuji K."/>
            <person name="Ueda S."/>
            <person name="Waki K."/>
            <person name="Yamagata H."/>
            <person name="Yamamoto M."/>
            <person name="Yamamoto S."/>
            <person name="Yamane H."/>
            <person name="Yoshiki S."/>
            <person name="Yoshihara R."/>
            <person name="Yukawa K."/>
            <person name="Zhong H."/>
            <person name="Yano M."/>
            <person name="Yuan Q."/>
            <person name="Ouyang S."/>
            <person name="Liu J."/>
            <person name="Jones K.M."/>
            <person name="Gansberger K."/>
            <person name="Moffat K."/>
            <person name="Hill J."/>
            <person name="Bera J."/>
            <person name="Fadrosh D."/>
            <person name="Jin S."/>
            <person name="Johri S."/>
            <person name="Kim M."/>
            <person name="Overton L."/>
            <person name="Reardon M."/>
            <person name="Tsitrin T."/>
            <person name="Vuong H."/>
            <person name="Weaver B."/>
            <person name="Ciecko A."/>
            <person name="Tallon L."/>
            <person name="Jackson J."/>
            <person name="Pai G."/>
            <person name="Aken S.V."/>
            <person name="Utterback T."/>
            <person name="Reidmuller S."/>
            <person name="Feldblyum T."/>
            <person name="Hsiao J."/>
            <person name="Zismann V."/>
            <person name="Iobst S."/>
            <person name="de Vazeille A.R."/>
            <person name="Buell C.R."/>
            <person name="Ying K."/>
            <person name="Li Y."/>
            <person name="Lu T."/>
            <person name="Huang Y."/>
            <person name="Zhao Q."/>
            <person name="Feng Q."/>
            <person name="Zhang L."/>
            <person name="Zhu J."/>
            <person name="Weng Q."/>
            <person name="Mu J."/>
            <person name="Lu Y."/>
            <person name="Fan D."/>
            <person name="Liu Y."/>
            <person name="Guan J."/>
            <person name="Zhang Y."/>
            <person name="Yu S."/>
            <person name="Liu X."/>
            <person name="Zhang Y."/>
            <person name="Hong G."/>
            <person name="Han B."/>
            <person name="Choisne N."/>
            <person name="Demange N."/>
            <person name="Orjeda G."/>
            <person name="Samain S."/>
            <person name="Cattolico L."/>
            <person name="Pelletier E."/>
            <person name="Couloux A."/>
            <person name="Segurens B."/>
            <person name="Wincker P."/>
            <person name="D'Hont A."/>
            <person name="Scarpelli C."/>
            <person name="Weissenbach J."/>
            <person name="Salanoubat M."/>
            <person name="Quetier F."/>
            <person name="Yu Y."/>
            <person name="Kim H.R."/>
            <person name="Rambo T."/>
            <person name="Currie J."/>
            <person name="Collura K."/>
            <person name="Luo M."/>
            <person name="Yang T."/>
            <person name="Ammiraju J.S.S."/>
            <person name="Engler F."/>
            <person name="Soderlund C."/>
            <person name="Wing R.A."/>
            <person name="Palmer L.E."/>
            <person name="de la Bastide M."/>
            <person name="Spiegel L."/>
            <person name="Nascimento L."/>
            <person name="Zutavern T."/>
            <person name="O'Shaughnessy A."/>
            <person name="Dike S."/>
            <person name="Dedhia N."/>
            <person name="Preston R."/>
            <person name="Balija V."/>
            <person name="McCombie W.R."/>
            <person name="Chow T."/>
            <person name="Chen H."/>
            <person name="Chung M."/>
            <person name="Chen C."/>
            <person name="Shaw J."/>
            <person name="Wu H."/>
            <person name="Hsiao K."/>
            <person name="Chao Y."/>
            <person name="Chu M."/>
            <person name="Cheng C."/>
            <person name="Hour A."/>
            <person name="Lee P."/>
            <person name="Lin S."/>
            <person name="Lin Y."/>
            <person name="Liou J."/>
            <person name="Liu S."/>
            <person name="Hsing Y."/>
            <person name="Raghuvanshi S."/>
            <person name="Mohanty A."/>
            <person name="Bharti A.K."/>
            <person name="Gaur A."/>
            <person name="Gupta V."/>
            <person name="Kumar D."/>
            <person name="Ravi V."/>
            <person name="Vij S."/>
            <person name="Kapur A."/>
            <person name="Khurana P."/>
            <person name="Khurana P."/>
            <person name="Khurana J.P."/>
            <person name="Tyagi A.K."/>
            <person name="Gaikwad K."/>
            <person name="Singh A."/>
            <person name="Dalal V."/>
            <person name="Srivastava S."/>
            <person name="Dixit A."/>
            <person name="Pal A.K."/>
            <person name="Ghazi I.A."/>
            <person name="Yadav M."/>
            <person name="Pandit A."/>
            <person name="Bhargava A."/>
            <person name="Sureshbabu K."/>
            <person name="Batra K."/>
            <person name="Sharma T.R."/>
            <person name="Mohapatra T."/>
            <person name="Singh N.K."/>
            <person name="Messing J."/>
            <person name="Nelson A.B."/>
            <person name="Fuks G."/>
            <person name="Kavchok S."/>
            <person name="Keizer G."/>
            <person name="Linton E."/>
            <person name="Llaca V."/>
            <person name="Song R."/>
            <person name="Tanyolac B."/>
            <person name="Young S."/>
            <person name="Ho-Il K."/>
            <person name="Hahn J.H."/>
            <person name="Sangsakoo G."/>
            <person name="Vanavichit A."/>
            <person name="de Mattos Luiz.A.T."/>
            <person name="Zimmer P.D."/>
            <person name="Malone G."/>
            <person name="Dellagostin O."/>
            <person name="de Oliveira A.C."/>
            <person name="Bevan M."/>
            <person name="Bancroft I."/>
            <person name="Minx P."/>
            <person name="Cordum H."/>
            <person name="Wilson R."/>
            <person name="Cheng Z."/>
            <person name="Jin W."/>
            <person name="Jiang J."/>
            <person name="Leong S.A."/>
            <person name="Iwama H."/>
            <person name="Gojobori T."/>
            <person name="Itoh T."/>
            <person name="Niimura Y."/>
            <person name="Fujii Y."/>
            <person name="Habara T."/>
            <person name="Sakai H."/>
            <person name="Sato Y."/>
            <person name="Wilson G."/>
            <person name="Kumar K."/>
            <person name="McCouch S."/>
            <person name="Juretic N."/>
            <person name="Hoen D."/>
            <person name="Wright S."/>
            <person name="Bruskiewich R."/>
            <person name="Bureau T."/>
            <person name="Miyao A."/>
            <person name="Hirochika H."/>
            <person name="Nishikawa T."/>
            <person name="Kadowaki K."/>
            <person name="Sugiura M."/>
            <person name="Burr B."/>
            <person name="Sasaki T."/>
        </authorList>
    </citation>
    <scope>NUCLEOTIDE SEQUENCE [LARGE SCALE GENOMIC DNA]</scope>
    <source>
        <strain evidence="3">cv. Nipponbare</strain>
    </source>
</reference>
<dbReference type="Pfam" id="PF02992">
    <property type="entry name" value="Transposase_21"/>
    <property type="match status" value="1"/>
</dbReference>